<dbReference type="CDD" id="cd00051">
    <property type="entry name" value="EFh"/>
    <property type="match status" value="1"/>
</dbReference>
<gene>
    <name evidence="4" type="ORF">AB1Y20_017256</name>
</gene>
<dbReference type="AlphaFoldDB" id="A0AB34JJZ5"/>
<organism evidence="4 5">
    <name type="scientific">Prymnesium parvum</name>
    <name type="common">Toxic golden alga</name>
    <dbReference type="NCBI Taxonomy" id="97485"/>
    <lineage>
        <taxon>Eukaryota</taxon>
        <taxon>Haptista</taxon>
        <taxon>Haptophyta</taxon>
        <taxon>Prymnesiophyceae</taxon>
        <taxon>Prymnesiales</taxon>
        <taxon>Prymnesiaceae</taxon>
        <taxon>Prymnesium</taxon>
    </lineage>
</organism>
<name>A0AB34JJZ5_PRYPA</name>
<dbReference type="Pfam" id="PF13499">
    <property type="entry name" value="EF-hand_7"/>
    <property type="match status" value="1"/>
</dbReference>
<dbReference type="Pfam" id="PF13202">
    <property type="entry name" value="EF-hand_5"/>
    <property type="match status" value="1"/>
</dbReference>
<evidence type="ECO:0000259" key="3">
    <source>
        <dbReference type="PROSITE" id="PS50222"/>
    </source>
</evidence>
<sequence>MAMKTNKLQVTRGGTRKEIAAKNRKRYVDQLAREEAEVESWFRDFDWNRSNKLEKDELMALLKHLNPRHEPTPEAIDYLITKATEISTYSMHVKGDANSGVDRGNIRMVLKQYRAHIREQEYIDAIFRKHDRDNRGKLNRKELLSLLNDAVPGSNADDEDVDFILAKCDLNKDRMIDRDELLPMLVVWRAIGVQKKTDLQKQREVVQRSAAASVLSNMLKKSPMPSPRVESTAASPAPSPRVPDVDTPRSVGTPQAVDTPRSVGTPPPRQGFEMGHKLYVTVPSRASSSKHEETSVCVIL</sequence>
<feature type="region of interest" description="Disordered" evidence="2">
    <location>
        <begin position="216"/>
        <end position="274"/>
    </location>
</feature>
<keyword evidence="5" id="KW-1185">Reference proteome</keyword>
<dbReference type="SUPFAM" id="SSF47473">
    <property type="entry name" value="EF-hand"/>
    <property type="match status" value="1"/>
</dbReference>
<keyword evidence="1" id="KW-0106">Calcium</keyword>
<feature type="domain" description="EF-hand" evidence="3">
    <location>
        <begin position="156"/>
        <end position="191"/>
    </location>
</feature>
<dbReference type="SMART" id="SM00054">
    <property type="entry name" value="EFh"/>
    <property type="match status" value="3"/>
</dbReference>
<feature type="domain" description="EF-hand" evidence="3">
    <location>
        <begin position="118"/>
        <end position="153"/>
    </location>
</feature>
<feature type="domain" description="EF-hand" evidence="3">
    <location>
        <begin position="33"/>
        <end position="68"/>
    </location>
</feature>
<reference evidence="4 5" key="1">
    <citation type="journal article" date="2024" name="Science">
        <title>Giant polyketide synthase enzymes in the biosynthesis of giant marine polyether toxins.</title>
        <authorList>
            <person name="Fallon T.R."/>
            <person name="Shende V.V."/>
            <person name="Wierzbicki I.H."/>
            <person name="Pendleton A.L."/>
            <person name="Watervoot N.F."/>
            <person name="Auber R.P."/>
            <person name="Gonzalez D.J."/>
            <person name="Wisecaver J.H."/>
            <person name="Moore B.S."/>
        </authorList>
    </citation>
    <scope>NUCLEOTIDE SEQUENCE [LARGE SCALE GENOMIC DNA]</scope>
    <source>
        <strain evidence="4 5">12B1</strain>
    </source>
</reference>
<proteinExistence type="predicted"/>
<dbReference type="Gene3D" id="1.10.238.10">
    <property type="entry name" value="EF-hand"/>
    <property type="match status" value="2"/>
</dbReference>
<evidence type="ECO:0000256" key="2">
    <source>
        <dbReference type="SAM" id="MobiDB-lite"/>
    </source>
</evidence>
<dbReference type="InterPro" id="IPR002048">
    <property type="entry name" value="EF_hand_dom"/>
</dbReference>
<evidence type="ECO:0000256" key="1">
    <source>
        <dbReference type="ARBA" id="ARBA00022837"/>
    </source>
</evidence>
<dbReference type="EMBL" id="JBGBPQ010000006">
    <property type="protein sequence ID" value="KAL1522261.1"/>
    <property type="molecule type" value="Genomic_DNA"/>
</dbReference>
<accession>A0AB34JJZ5</accession>
<dbReference type="PROSITE" id="PS00018">
    <property type="entry name" value="EF_HAND_1"/>
    <property type="match status" value="1"/>
</dbReference>
<dbReference type="PROSITE" id="PS50222">
    <property type="entry name" value="EF_HAND_2"/>
    <property type="match status" value="3"/>
</dbReference>
<dbReference type="GO" id="GO:0005509">
    <property type="term" value="F:calcium ion binding"/>
    <property type="evidence" value="ECO:0007669"/>
    <property type="project" value="InterPro"/>
</dbReference>
<dbReference type="InterPro" id="IPR011992">
    <property type="entry name" value="EF-hand-dom_pair"/>
</dbReference>
<dbReference type="Proteomes" id="UP001515480">
    <property type="component" value="Unassembled WGS sequence"/>
</dbReference>
<dbReference type="InterPro" id="IPR018247">
    <property type="entry name" value="EF_Hand_1_Ca_BS"/>
</dbReference>
<comment type="caution">
    <text evidence="4">The sequence shown here is derived from an EMBL/GenBank/DDBJ whole genome shotgun (WGS) entry which is preliminary data.</text>
</comment>
<evidence type="ECO:0000313" key="5">
    <source>
        <dbReference type="Proteomes" id="UP001515480"/>
    </source>
</evidence>
<evidence type="ECO:0000313" key="4">
    <source>
        <dbReference type="EMBL" id="KAL1522261.1"/>
    </source>
</evidence>
<protein>
    <recommendedName>
        <fullName evidence="3">EF-hand domain-containing protein</fullName>
    </recommendedName>
</protein>